<reference evidence="3" key="1">
    <citation type="submission" date="2021-05" db="EMBL/GenBank/DDBJ databases">
        <title>Novel Bacillus species.</title>
        <authorList>
            <person name="Liu G."/>
        </authorList>
    </citation>
    <scope>NUCLEOTIDE SEQUENCE</scope>
    <source>
        <strain evidence="3">FJAT-50051</strain>
    </source>
</reference>
<evidence type="ECO:0000256" key="1">
    <source>
        <dbReference type="SAM" id="MobiDB-lite"/>
    </source>
</evidence>
<evidence type="ECO:0000256" key="2">
    <source>
        <dbReference type="SAM" id="Phobius"/>
    </source>
</evidence>
<comment type="caution">
    <text evidence="3">The sequence shown here is derived from an EMBL/GenBank/DDBJ whole genome shotgun (WGS) entry which is preliminary data.</text>
</comment>
<feature type="transmembrane region" description="Helical" evidence="2">
    <location>
        <begin position="171"/>
        <end position="192"/>
    </location>
</feature>
<dbReference type="PANTHER" id="PTHR34980">
    <property type="entry name" value="INNER MEMBRANE PROTEIN-RELATED-RELATED"/>
    <property type="match status" value="1"/>
</dbReference>
<feature type="transmembrane region" description="Helical" evidence="2">
    <location>
        <begin position="141"/>
        <end position="159"/>
    </location>
</feature>
<organism evidence="3">
    <name type="scientific">Neobacillus citreus</name>
    <dbReference type="NCBI Taxonomy" id="2833578"/>
    <lineage>
        <taxon>Bacteria</taxon>
        <taxon>Bacillati</taxon>
        <taxon>Bacillota</taxon>
        <taxon>Bacilli</taxon>
        <taxon>Bacillales</taxon>
        <taxon>Bacillaceae</taxon>
        <taxon>Neobacillus</taxon>
    </lineage>
</organism>
<sequence length="206" mass="23100">MSDQEPYGQQPPYGQQGSYQPGQYGPGQYGQGQYGQGQYGQQPYPGQQPRDPYAQQPDGFQNPYGQQPTTQGEPPLWAPWYGIPFAQAFTRYWKKYVRFDGRASRSEYWYWALWYVIGSAAAGLVGSLFTVLPFVDDGSDALVRLWSLATFLGFIALTVRRLHDVNLSGLLALLFIIPPVGVLFSLIVGMLGTNPQGQQYDRPDRT</sequence>
<dbReference type="Pfam" id="PF05656">
    <property type="entry name" value="DUF805"/>
    <property type="match status" value="1"/>
</dbReference>
<dbReference type="PANTHER" id="PTHR34980:SF2">
    <property type="entry name" value="INNER MEMBRANE PROTEIN YHAH-RELATED"/>
    <property type="match status" value="1"/>
</dbReference>
<keyword evidence="2" id="KW-1133">Transmembrane helix</keyword>
<dbReference type="AlphaFoldDB" id="A0A942T8K2"/>
<gene>
    <name evidence="3" type="ORF">KHB02_37605</name>
</gene>
<keyword evidence="2" id="KW-0812">Transmembrane</keyword>
<feature type="compositionally biased region" description="Low complexity" evidence="1">
    <location>
        <begin position="1"/>
        <end position="23"/>
    </location>
</feature>
<feature type="region of interest" description="Disordered" evidence="1">
    <location>
        <begin position="1"/>
        <end position="70"/>
    </location>
</feature>
<dbReference type="InterPro" id="IPR008523">
    <property type="entry name" value="DUF805"/>
</dbReference>
<feature type="compositionally biased region" description="Gly residues" evidence="1">
    <location>
        <begin position="24"/>
        <end position="38"/>
    </location>
</feature>
<dbReference type="EMBL" id="JAGYPE010000008">
    <property type="protein sequence ID" value="MBS4187093.1"/>
    <property type="molecule type" value="Genomic_DNA"/>
</dbReference>
<accession>A0A942T8K2</accession>
<dbReference type="SUPFAM" id="SSF81995">
    <property type="entry name" value="beta-sandwich domain of Sec23/24"/>
    <property type="match status" value="1"/>
</dbReference>
<evidence type="ECO:0000313" key="3">
    <source>
        <dbReference type="EMBL" id="MBS4187093.1"/>
    </source>
</evidence>
<name>A0A942T8K2_9BACI</name>
<protein>
    <submittedName>
        <fullName evidence="3">DUF805 domain-containing protein</fullName>
    </submittedName>
</protein>
<keyword evidence="2" id="KW-0472">Membrane</keyword>
<feature type="transmembrane region" description="Helical" evidence="2">
    <location>
        <begin position="108"/>
        <end position="135"/>
    </location>
</feature>
<proteinExistence type="predicted"/>
<feature type="compositionally biased region" description="Low complexity" evidence="1">
    <location>
        <begin position="39"/>
        <end position="49"/>
    </location>
</feature>
<dbReference type="GO" id="GO:0005886">
    <property type="term" value="C:plasma membrane"/>
    <property type="evidence" value="ECO:0007669"/>
    <property type="project" value="TreeGrafter"/>
</dbReference>